<dbReference type="InterPro" id="IPR007492">
    <property type="entry name" value="LytTR_DNA-bd_dom"/>
</dbReference>
<keyword evidence="1" id="KW-0472">Membrane</keyword>
<keyword evidence="1" id="KW-1133">Transmembrane helix</keyword>
<feature type="transmembrane region" description="Helical" evidence="1">
    <location>
        <begin position="61"/>
        <end position="88"/>
    </location>
</feature>
<evidence type="ECO:0000313" key="4">
    <source>
        <dbReference type="Proteomes" id="UP000005101"/>
    </source>
</evidence>
<protein>
    <submittedName>
        <fullName evidence="3">LytTr DNA-binding domain protein</fullName>
    </submittedName>
</protein>
<accession>A0ABN0BP32</accession>
<feature type="transmembrane region" description="Helical" evidence="1">
    <location>
        <begin position="32"/>
        <end position="55"/>
    </location>
</feature>
<keyword evidence="3" id="KW-0238">DNA-binding</keyword>
<dbReference type="Pfam" id="PF04397">
    <property type="entry name" value="LytTR"/>
    <property type="match status" value="1"/>
</dbReference>
<dbReference type="PANTHER" id="PTHR37299:SF1">
    <property type="entry name" value="STAGE 0 SPORULATION PROTEIN A HOMOLOG"/>
    <property type="match status" value="1"/>
</dbReference>
<proteinExistence type="predicted"/>
<keyword evidence="1" id="KW-0812">Transmembrane</keyword>
<feature type="domain" description="HTH LytTR-type" evidence="2">
    <location>
        <begin position="206"/>
        <end position="301"/>
    </location>
</feature>
<dbReference type="Gene3D" id="2.40.50.1020">
    <property type="entry name" value="LytTr DNA-binding domain"/>
    <property type="match status" value="1"/>
</dbReference>
<sequence>MKNRIQMRNHWSEKIRRYLQSPYPVVYQRWKVVLISSLVVFLILLVLQPFGISGIEGHKFWILLGFMGVTAVFLSIPVYLFACLFPEFYKEEGWTVWKQIVNLLMVILFIAVGNWLYSTFVFGWGLRWDVFCVFALFTLVIGLFPTVLFILLNQNRLLAIHLEEATEMNLHLQRSVSAMESVETTEIVSLLSFQGGTRESMELDSKDLLYIESDGNYIRVNYQKGGRNMQCLLRTTMKQAEEVTGGSPLVVKCHRAFLVNLRKVVKVSGNSQGYRLLLEGYPEEIPVSRAYSKQVKELMETIVGK</sequence>
<evidence type="ECO:0000256" key="1">
    <source>
        <dbReference type="SAM" id="Phobius"/>
    </source>
</evidence>
<gene>
    <name evidence="3" type="ORF">BFAG_03347</name>
</gene>
<dbReference type="Proteomes" id="UP000005101">
    <property type="component" value="Unassembled WGS sequence"/>
</dbReference>
<dbReference type="InterPro" id="IPR046947">
    <property type="entry name" value="LytR-like"/>
</dbReference>
<dbReference type="EMBL" id="EQ973215">
    <property type="protein sequence ID" value="EFR54649.1"/>
    <property type="molecule type" value="Genomic_DNA"/>
</dbReference>
<name>A0ABN0BP32_BACFG</name>
<keyword evidence="4" id="KW-1185">Reference proteome</keyword>
<dbReference type="GO" id="GO:0003677">
    <property type="term" value="F:DNA binding"/>
    <property type="evidence" value="ECO:0007669"/>
    <property type="project" value="UniProtKB-KW"/>
</dbReference>
<feature type="transmembrane region" description="Helical" evidence="1">
    <location>
        <begin position="100"/>
        <end position="122"/>
    </location>
</feature>
<reference evidence="3 4" key="1">
    <citation type="submission" date="2008-12" db="EMBL/GenBank/DDBJ databases">
        <title>Annotation of Bacteroides fragilis strain 3_1_12.</title>
        <authorList>
            <consortium name="The Broad Institute Genome Sequencing Platform"/>
            <person name="Ward D."/>
            <person name="Young S.K."/>
            <person name="Kodira C.D."/>
            <person name="Zeng Q."/>
            <person name="Koehrsen M."/>
            <person name="Alvarado L."/>
            <person name="Berlin A."/>
            <person name="Borenstein D."/>
            <person name="Chen Z."/>
            <person name="Engels R."/>
            <person name="Freedman E."/>
            <person name="Gellesch M."/>
            <person name="Goldberg J."/>
            <person name="Griggs A."/>
            <person name="Gujja S."/>
            <person name="Heiman D."/>
            <person name="Hepburn T."/>
            <person name="Howarth C."/>
            <person name="Jen D."/>
            <person name="Larson L."/>
            <person name="Lewis B."/>
            <person name="Mehta T."/>
            <person name="Park D."/>
            <person name="Pearson M."/>
            <person name="Roberts A."/>
            <person name="Saif S."/>
            <person name="Shea T."/>
            <person name="Shenoy N."/>
            <person name="Sisk P."/>
            <person name="Stolte C."/>
            <person name="Sykes S."/>
            <person name="Walk T."/>
            <person name="White J."/>
            <person name="Yandava C."/>
            <person name="Allen-Vercoe E."/>
            <person name="Strauss J."/>
            <person name="Ambrose C."/>
            <person name="Lander E."/>
            <person name="Nusbaum C."/>
            <person name="Galagan J."/>
            <person name="Birren B."/>
        </authorList>
    </citation>
    <scope>NUCLEOTIDE SEQUENCE [LARGE SCALE GENOMIC DNA]</scope>
    <source>
        <strain evidence="3 4">3_1_12</strain>
    </source>
</reference>
<evidence type="ECO:0000313" key="3">
    <source>
        <dbReference type="EMBL" id="EFR54649.1"/>
    </source>
</evidence>
<dbReference type="PANTHER" id="PTHR37299">
    <property type="entry name" value="TRANSCRIPTIONAL REGULATOR-RELATED"/>
    <property type="match status" value="1"/>
</dbReference>
<organism evidence="3 4">
    <name type="scientific">Bacteroides fragilis 3_1_12</name>
    <dbReference type="NCBI Taxonomy" id="457424"/>
    <lineage>
        <taxon>Bacteria</taxon>
        <taxon>Pseudomonadati</taxon>
        <taxon>Bacteroidota</taxon>
        <taxon>Bacteroidia</taxon>
        <taxon>Bacteroidales</taxon>
        <taxon>Bacteroidaceae</taxon>
        <taxon>Bacteroides</taxon>
    </lineage>
</organism>
<evidence type="ECO:0000259" key="2">
    <source>
        <dbReference type="PROSITE" id="PS50930"/>
    </source>
</evidence>
<dbReference type="SMART" id="SM00850">
    <property type="entry name" value="LytTR"/>
    <property type="match status" value="1"/>
</dbReference>
<feature type="transmembrane region" description="Helical" evidence="1">
    <location>
        <begin position="128"/>
        <end position="152"/>
    </location>
</feature>
<dbReference type="PROSITE" id="PS50930">
    <property type="entry name" value="HTH_LYTTR"/>
    <property type="match status" value="1"/>
</dbReference>